<feature type="compositionally biased region" description="Pro residues" evidence="1">
    <location>
        <begin position="24"/>
        <end position="39"/>
    </location>
</feature>
<dbReference type="AlphaFoldDB" id="A0A392TZ51"/>
<protein>
    <submittedName>
        <fullName evidence="2">Uncharacterized protein</fullName>
    </submittedName>
</protein>
<comment type="caution">
    <text evidence="2">The sequence shown here is derived from an EMBL/GenBank/DDBJ whole genome shotgun (WGS) entry which is preliminary data.</text>
</comment>
<proteinExistence type="predicted"/>
<name>A0A392TZ51_9FABA</name>
<feature type="region of interest" description="Disordered" evidence="1">
    <location>
        <begin position="1"/>
        <end position="39"/>
    </location>
</feature>
<evidence type="ECO:0000313" key="2">
    <source>
        <dbReference type="EMBL" id="MCI66462.1"/>
    </source>
</evidence>
<evidence type="ECO:0000313" key="3">
    <source>
        <dbReference type="Proteomes" id="UP000265520"/>
    </source>
</evidence>
<keyword evidence="3" id="KW-1185">Reference proteome</keyword>
<feature type="non-terminal residue" evidence="2">
    <location>
        <position position="1"/>
    </location>
</feature>
<reference evidence="2 3" key="1">
    <citation type="journal article" date="2018" name="Front. Plant Sci.">
        <title>Red Clover (Trifolium pratense) and Zigzag Clover (T. medium) - A Picture of Genomic Similarities and Differences.</title>
        <authorList>
            <person name="Dluhosova J."/>
            <person name="Istvanek J."/>
            <person name="Nedelnik J."/>
            <person name="Repkova J."/>
        </authorList>
    </citation>
    <scope>NUCLEOTIDE SEQUENCE [LARGE SCALE GENOMIC DNA]</scope>
    <source>
        <strain evidence="3">cv. 10/8</strain>
        <tissue evidence="2">Leaf</tissue>
    </source>
</reference>
<accession>A0A392TZ51</accession>
<sequence length="66" mass="7367">PPNFPPLLHRPQPTDIERKDLHCNPPPLPPPSRLPPPYLLPPFLTSFTLLPPLTTEPPLPPPLDNT</sequence>
<dbReference type="EMBL" id="LXQA010695890">
    <property type="protein sequence ID" value="MCI66462.1"/>
    <property type="molecule type" value="Genomic_DNA"/>
</dbReference>
<dbReference type="Proteomes" id="UP000265520">
    <property type="component" value="Unassembled WGS sequence"/>
</dbReference>
<organism evidence="2 3">
    <name type="scientific">Trifolium medium</name>
    <dbReference type="NCBI Taxonomy" id="97028"/>
    <lineage>
        <taxon>Eukaryota</taxon>
        <taxon>Viridiplantae</taxon>
        <taxon>Streptophyta</taxon>
        <taxon>Embryophyta</taxon>
        <taxon>Tracheophyta</taxon>
        <taxon>Spermatophyta</taxon>
        <taxon>Magnoliopsida</taxon>
        <taxon>eudicotyledons</taxon>
        <taxon>Gunneridae</taxon>
        <taxon>Pentapetalae</taxon>
        <taxon>rosids</taxon>
        <taxon>fabids</taxon>
        <taxon>Fabales</taxon>
        <taxon>Fabaceae</taxon>
        <taxon>Papilionoideae</taxon>
        <taxon>50 kb inversion clade</taxon>
        <taxon>NPAAA clade</taxon>
        <taxon>Hologalegina</taxon>
        <taxon>IRL clade</taxon>
        <taxon>Trifolieae</taxon>
        <taxon>Trifolium</taxon>
    </lineage>
</organism>
<evidence type="ECO:0000256" key="1">
    <source>
        <dbReference type="SAM" id="MobiDB-lite"/>
    </source>
</evidence>